<organism evidence="2 3">
    <name type="scientific">Prorocentrum cordatum</name>
    <dbReference type="NCBI Taxonomy" id="2364126"/>
    <lineage>
        <taxon>Eukaryota</taxon>
        <taxon>Sar</taxon>
        <taxon>Alveolata</taxon>
        <taxon>Dinophyceae</taxon>
        <taxon>Prorocentrales</taxon>
        <taxon>Prorocentraceae</taxon>
        <taxon>Prorocentrum</taxon>
    </lineage>
</organism>
<dbReference type="InterPro" id="IPR043502">
    <property type="entry name" value="DNA/RNA_pol_sf"/>
</dbReference>
<feature type="region of interest" description="Disordered" evidence="1">
    <location>
        <begin position="1318"/>
        <end position="1341"/>
    </location>
</feature>
<feature type="region of interest" description="Disordered" evidence="1">
    <location>
        <begin position="313"/>
        <end position="362"/>
    </location>
</feature>
<evidence type="ECO:0000256" key="1">
    <source>
        <dbReference type="SAM" id="MobiDB-lite"/>
    </source>
</evidence>
<dbReference type="EMBL" id="CAUYUJ010015749">
    <property type="protein sequence ID" value="CAK0857662.1"/>
    <property type="molecule type" value="Genomic_DNA"/>
</dbReference>
<dbReference type="InterPro" id="IPR011010">
    <property type="entry name" value="DNA_brk_join_enz"/>
</dbReference>
<feature type="region of interest" description="Disordered" evidence="1">
    <location>
        <begin position="45"/>
        <end position="85"/>
    </location>
</feature>
<accession>A0ABN9UDW7</accession>
<gene>
    <name evidence="2" type="ORF">PCOR1329_LOCUS47705</name>
</gene>
<evidence type="ECO:0000313" key="3">
    <source>
        <dbReference type="Proteomes" id="UP001189429"/>
    </source>
</evidence>
<dbReference type="Proteomes" id="UP001189429">
    <property type="component" value="Unassembled WGS sequence"/>
</dbReference>
<keyword evidence="3" id="KW-1185">Reference proteome</keyword>
<comment type="caution">
    <text evidence="2">The sequence shown here is derived from an EMBL/GenBank/DDBJ whole genome shotgun (WGS) entry which is preliminary data.</text>
</comment>
<proteinExistence type="predicted"/>
<reference evidence="2" key="1">
    <citation type="submission" date="2023-10" db="EMBL/GenBank/DDBJ databases">
        <authorList>
            <person name="Chen Y."/>
            <person name="Shah S."/>
            <person name="Dougan E. K."/>
            <person name="Thang M."/>
            <person name="Chan C."/>
        </authorList>
    </citation>
    <scope>NUCLEOTIDE SEQUENCE [LARGE SCALE GENOMIC DNA]</scope>
</reference>
<feature type="non-terminal residue" evidence="2">
    <location>
        <position position="1341"/>
    </location>
</feature>
<feature type="compositionally biased region" description="Gly residues" evidence="1">
    <location>
        <begin position="347"/>
        <end position="362"/>
    </location>
</feature>
<dbReference type="SUPFAM" id="SSF56349">
    <property type="entry name" value="DNA breaking-rejoining enzymes"/>
    <property type="match status" value="1"/>
</dbReference>
<evidence type="ECO:0000313" key="2">
    <source>
        <dbReference type="EMBL" id="CAK0857662.1"/>
    </source>
</evidence>
<sequence>MPIGWNRGPTHLFRNSSQGPLHREEILRLQSEGAELALQERRGLGLAASPPLPPPAGAPPPLALEGAPSSGEGGRRYSENRGGARLGERVGDAELEAGCHRGDRGVALMGDVFVACSFFRPGQQMPAPREVEAAEPASNELRTLPVKYETASQRHRSYKEAASLTTTTAFEDWPISGPRTAEWLAREIARQELTPVRRHFWWRQLLGLGPSDWGVGEHESLSRLFEYALTYEQLNFGELASLELAGRRYQLLEERHARMLIAATAGGDSGHLDNDRLFMGEEGRHGRALVAPALESWISQKLSEESAVLMERRKAKEERQLARSADVAPGAGSGKNDEKPPRRPKKNGGGPGGGAAGAATGGGGEGLDWARDLLPLPSGRCLADLLEGLSPAGLGVSRCADRRRSRRRAAEARLQGGISTLDVLGGRGEEWGPKVLPGAIQRQAAASLARAYFAVPPPPDDLTASGAWSALRGCGSGCAVAGVVAGEFATYQRGRLAPPAVGNQAIDLVSCLPDHYQKLLVADELGPAMDPILARSPSKYAEFLVSAYESGVVEPATEVRSFVGVFFVRKKDGSLRIIFDPRQTNLQFVPPDGVALASPEALGDLELPAGQRLWVSEGDVENCYYQFLLPDDLRADFALPAVPRKLPPRSLRRLFPPGDDFVHFQVRAAPMGRSWAVALVQAANAELLRAGPQGARRWICNRRCAPAVAGREPAALLRIDNFASLGTVKETVQLDGDSMERQLRGRGLTTHDISGPQVHVDLLGFHVDGVKGAIHIAPKRFWRLVMSLDYILKPPLLTGAELERLIGHLTYVLLLRREVLSFLSASYVYVSKCHARRVRLRPSVRRELTWMRALPPLVWADLRGAWAPSVMAVDASLTGLGAVERSADPREVGRVGRVRERWRFKEHELVAEGSRARALREGAVGDSPFPDVPSDFCKAASRKTVASRRWRHRAPIHLLEGEALLWAMRRQVRRVAHHGCRSTALPWHRLLGSSVSGLELEAVRPSTQQNYLKCLSGLCNWLGVETLPSWSALEWDDALLQHLNDEFAQGARPNRAAKLLSAVLWARPALGRPLRVALPRSSRALLGWKRKRPGHSRPPLPWLVLCGVLEILLLKREVAMACALCLMFHCYLRPGELPAMKAFQLVPPAAGLQGGFRWWTLLLHPEELLVPSKAGELDDSPPLDAPVLQWLTPALRDLKARSEPREPLWRFGYAQLREELEAALAALGLQSLGATPYCIRHGGASHDRIVGRRSLEEVAKRGRWRARLSVRRYEKHGRLALQVAKVPPVVQERLRLSTQRLPQLFANCSTRRATECAWGERGSPSRSSLGQAASPRRFVPE</sequence>
<name>A0ABN9UDW7_9DINO</name>
<protein>
    <submittedName>
        <fullName evidence="2">Uncharacterized protein</fullName>
    </submittedName>
</protein>
<dbReference type="SUPFAM" id="SSF56672">
    <property type="entry name" value="DNA/RNA polymerases"/>
    <property type="match status" value="1"/>
</dbReference>
<feature type="compositionally biased region" description="Pro residues" evidence="1">
    <location>
        <begin position="50"/>
        <end position="62"/>
    </location>
</feature>